<evidence type="ECO:0000256" key="2">
    <source>
        <dbReference type="ARBA" id="ARBA00022475"/>
    </source>
</evidence>
<dbReference type="AlphaFoldDB" id="A0A369MHM8"/>
<dbReference type="GO" id="GO:0005886">
    <property type="term" value="C:plasma membrane"/>
    <property type="evidence" value="ECO:0007669"/>
    <property type="project" value="UniProtKB-SubCell"/>
</dbReference>
<feature type="transmembrane region" description="Helical" evidence="6">
    <location>
        <begin position="275"/>
        <end position="295"/>
    </location>
</feature>
<dbReference type="EMBL" id="VEVP01000018">
    <property type="protein sequence ID" value="TNU90409.1"/>
    <property type="molecule type" value="Genomic_DNA"/>
</dbReference>
<dbReference type="PANTHER" id="PTHR35007:SF1">
    <property type="entry name" value="PILUS ASSEMBLY PROTEIN"/>
    <property type="match status" value="1"/>
</dbReference>
<feature type="transmembrane region" description="Helical" evidence="6">
    <location>
        <begin position="101"/>
        <end position="119"/>
    </location>
</feature>
<evidence type="ECO:0000256" key="6">
    <source>
        <dbReference type="SAM" id="Phobius"/>
    </source>
</evidence>
<feature type="domain" description="Type II secretion system protein GspF" evidence="7">
    <location>
        <begin position="137"/>
        <end position="261"/>
    </location>
</feature>
<keyword evidence="2" id="KW-1003">Cell membrane</keyword>
<keyword evidence="3 6" id="KW-0812">Transmembrane</keyword>
<sequence>MIGLVLPWALVAACAAAGAWAYALVRQERAAYRGRVLSDRGLYEAGEAAATERKKPKLPRLARALHEAGVETPAANWAAGVAAIAFVSLSLAAALTGDPGIGAVVGAAALATAGVRLHVRRLRRRELLDRQLARALPQIAASVRSSLTLERALRTAASHVEDPLREELARVLADTAYGTTLAMAFERMARRTDIPDVRSLAAAVRIQQRFGGAVAPVLDLIAAHAAARLRTSRELKTELAGTRLAKWFVALAMPAIFFIMFATNADFSQFYREQPLGWIVLGVAGCSEAFGLFACQRITAMDRSRR</sequence>
<organism evidence="8 10">
    <name type="scientific">Eggerthella lenta</name>
    <name type="common">Eubacterium lentum</name>
    <dbReference type="NCBI Taxonomy" id="84112"/>
    <lineage>
        <taxon>Bacteria</taxon>
        <taxon>Bacillati</taxon>
        <taxon>Actinomycetota</taxon>
        <taxon>Coriobacteriia</taxon>
        <taxon>Eggerthellales</taxon>
        <taxon>Eggerthellaceae</taxon>
        <taxon>Eggerthella</taxon>
    </lineage>
</organism>
<evidence type="ECO:0000313" key="8">
    <source>
        <dbReference type="EMBL" id="RDB70603.1"/>
    </source>
</evidence>
<dbReference type="InterPro" id="IPR018076">
    <property type="entry name" value="T2SS_GspF_dom"/>
</dbReference>
<feature type="transmembrane region" description="Helical" evidence="6">
    <location>
        <begin position="244"/>
        <end position="263"/>
    </location>
</feature>
<proteinExistence type="predicted"/>
<evidence type="ECO:0000256" key="4">
    <source>
        <dbReference type="ARBA" id="ARBA00022989"/>
    </source>
</evidence>
<feature type="transmembrane region" description="Helical" evidence="6">
    <location>
        <begin position="74"/>
        <end position="95"/>
    </location>
</feature>
<dbReference type="Pfam" id="PF00482">
    <property type="entry name" value="T2SSF"/>
    <property type="match status" value="1"/>
</dbReference>
<evidence type="ECO:0000256" key="5">
    <source>
        <dbReference type="ARBA" id="ARBA00023136"/>
    </source>
</evidence>
<evidence type="ECO:0000313" key="11">
    <source>
        <dbReference type="Proteomes" id="UP000312594"/>
    </source>
</evidence>
<reference evidence="8 10" key="2">
    <citation type="journal article" date="2018" name="Elife">
        <title>Discovery and characterization of a prevalent human gut bacterial enzyme sufficient for the inactivation of a family of plant toxins.</title>
        <authorList>
            <person name="Koppel N."/>
            <person name="Bisanz J.E."/>
            <person name="Pandelia M.E."/>
            <person name="Turnbaugh P.J."/>
            <person name="Balskus E.P."/>
        </authorList>
    </citation>
    <scope>NUCLEOTIDE SEQUENCE [LARGE SCALE GENOMIC DNA]</scope>
    <source>
        <strain evidence="8 10">W1 BHI 6</strain>
    </source>
</reference>
<protein>
    <submittedName>
        <fullName evidence="8">Type II secretion system protein</fullName>
    </submittedName>
</protein>
<comment type="subcellular location">
    <subcellularLocation>
        <location evidence="1">Cell membrane</location>
        <topology evidence="1">Multi-pass membrane protein</topology>
    </subcellularLocation>
</comment>
<dbReference type="EMBL" id="PPTU01000009">
    <property type="protein sequence ID" value="RDB70603.1"/>
    <property type="molecule type" value="Genomic_DNA"/>
</dbReference>
<keyword evidence="4 6" id="KW-1133">Transmembrane helix</keyword>
<keyword evidence="5 6" id="KW-0472">Membrane</keyword>
<evidence type="ECO:0000313" key="9">
    <source>
        <dbReference type="EMBL" id="TNU90409.1"/>
    </source>
</evidence>
<dbReference type="InterPro" id="IPR042094">
    <property type="entry name" value="T2SS_GspF_sf"/>
</dbReference>
<comment type="caution">
    <text evidence="8">The sequence shown here is derived from an EMBL/GenBank/DDBJ whole genome shotgun (WGS) entry which is preliminary data.</text>
</comment>
<dbReference type="RefSeq" id="WP_114533760.1">
    <property type="nucleotide sequence ID" value="NZ_JADPFU010000022.1"/>
</dbReference>
<name>A0A369MHM8_EGGLN</name>
<dbReference type="Proteomes" id="UP000253970">
    <property type="component" value="Unassembled WGS sequence"/>
</dbReference>
<reference evidence="9" key="3">
    <citation type="submission" date="2019-06" db="EMBL/GenBank/DDBJ databases">
        <authorList>
            <person name="Bisanz J.E."/>
            <person name="Turnbaugh P.J."/>
        </authorList>
    </citation>
    <scope>NUCLEOTIDE SEQUENCE</scope>
    <source>
        <strain evidence="9">SECO-MT75m2</strain>
    </source>
</reference>
<dbReference type="Proteomes" id="UP000312594">
    <property type="component" value="Unassembled WGS sequence"/>
</dbReference>
<evidence type="ECO:0000256" key="3">
    <source>
        <dbReference type="ARBA" id="ARBA00022692"/>
    </source>
</evidence>
<evidence type="ECO:0000256" key="1">
    <source>
        <dbReference type="ARBA" id="ARBA00004651"/>
    </source>
</evidence>
<feature type="transmembrane region" description="Helical" evidence="6">
    <location>
        <begin position="6"/>
        <end position="25"/>
    </location>
</feature>
<dbReference type="PANTHER" id="PTHR35007">
    <property type="entry name" value="INTEGRAL MEMBRANE PROTEIN-RELATED"/>
    <property type="match status" value="1"/>
</dbReference>
<evidence type="ECO:0000259" key="7">
    <source>
        <dbReference type="Pfam" id="PF00482"/>
    </source>
</evidence>
<accession>A0A369MHM8</accession>
<gene>
    <name evidence="8" type="ORF">C1875_07510</name>
    <name evidence="9" type="ORF">FIC87_08940</name>
</gene>
<dbReference type="Gene3D" id="1.20.81.30">
    <property type="entry name" value="Type II secretion system (T2SS), domain F"/>
    <property type="match status" value="1"/>
</dbReference>
<reference evidence="9 11" key="1">
    <citation type="journal article" date="2005" name="Appl. Environ. Microbiol.">
        <title>Intestinal bacterial communities that produce active estrogen-like compounds enterodiol and enterolactone in humans.</title>
        <authorList>
            <person name="Clavel T."/>
            <person name="Henderson G."/>
            <person name="Alpert C.A."/>
            <person name="Philippe C."/>
            <person name="Rigottier-Gois L."/>
            <person name="Dore J."/>
            <person name="Blaut M."/>
        </authorList>
    </citation>
    <scope>NUCLEOTIDE SEQUENCE [LARGE SCALE GENOMIC DNA]</scope>
    <source>
        <strain evidence="9 11">SECO-MT75m2</strain>
    </source>
</reference>
<evidence type="ECO:0000313" key="10">
    <source>
        <dbReference type="Proteomes" id="UP000253970"/>
    </source>
</evidence>